<dbReference type="PANTHER" id="PTHR31736">
    <property type="match status" value="1"/>
</dbReference>
<dbReference type="GO" id="GO:0071555">
    <property type="term" value="P:cell wall organization"/>
    <property type="evidence" value="ECO:0007669"/>
    <property type="project" value="UniProtKB-KW"/>
</dbReference>
<keyword evidence="11" id="KW-0624">Polysaccharide degradation</keyword>
<keyword evidence="8" id="KW-0119">Carbohydrate metabolism</keyword>
<keyword evidence="16" id="KW-1185">Reference proteome</keyword>
<dbReference type="Gene3D" id="2.160.20.10">
    <property type="entry name" value="Single-stranded right-handed beta-helix, Pectin lyase-like"/>
    <property type="match status" value="1"/>
</dbReference>
<keyword evidence="6 14" id="KW-0378">Hydrolase</keyword>
<dbReference type="OrthoDB" id="187139at2759"/>
<evidence type="ECO:0000256" key="5">
    <source>
        <dbReference type="ARBA" id="ARBA00022737"/>
    </source>
</evidence>
<dbReference type="Pfam" id="PF00295">
    <property type="entry name" value="Glyco_hydro_28"/>
    <property type="match status" value="1"/>
</dbReference>
<keyword evidence="3" id="KW-0964">Secreted</keyword>
<dbReference type="InterPro" id="IPR000743">
    <property type="entry name" value="Glyco_hydro_28"/>
</dbReference>
<accession>A0A8H7TGB3</accession>
<comment type="subcellular location">
    <subcellularLocation>
        <location evidence="1">Secreted</location>
    </subcellularLocation>
</comment>
<evidence type="ECO:0000313" key="15">
    <source>
        <dbReference type="EMBL" id="KAG4421069.1"/>
    </source>
</evidence>
<dbReference type="GO" id="GO:0000272">
    <property type="term" value="P:polysaccharide catabolic process"/>
    <property type="evidence" value="ECO:0007669"/>
    <property type="project" value="UniProtKB-KW"/>
</dbReference>
<dbReference type="Proteomes" id="UP000664132">
    <property type="component" value="Unassembled WGS sequence"/>
</dbReference>
<keyword evidence="4" id="KW-0732">Signal</keyword>
<dbReference type="GO" id="GO:0005576">
    <property type="term" value="C:extracellular region"/>
    <property type="evidence" value="ECO:0007669"/>
    <property type="project" value="UniProtKB-SubCell"/>
</dbReference>
<dbReference type="InterPro" id="IPR011050">
    <property type="entry name" value="Pectin_lyase_fold/virulence"/>
</dbReference>
<organism evidence="15 16">
    <name type="scientific">Cadophora malorum</name>
    <dbReference type="NCBI Taxonomy" id="108018"/>
    <lineage>
        <taxon>Eukaryota</taxon>
        <taxon>Fungi</taxon>
        <taxon>Dikarya</taxon>
        <taxon>Ascomycota</taxon>
        <taxon>Pezizomycotina</taxon>
        <taxon>Leotiomycetes</taxon>
        <taxon>Helotiales</taxon>
        <taxon>Ploettnerulaceae</taxon>
        <taxon>Cadophora</taxon>
    </lineage>
</organism>
<comment type="similarity">
    <text evidence="2 14">Belongs to the glycosyl hydrolase 28 family.</text>
</comment>
<evidence type="ECO:0000256" key="9">
    <source>
        <dbReference type="ARBA" id="ARBA00023295"/>
    </source>
</evidence>
<dbReference type="PROSITE" id="PS00502">
    <property type="entry name" value="POLYGALACTURONASE"/>
    <property type="match status" value="1"/>
</dbReference>
<comment type="function">
    <text evidence="12">Pectinolytic enzyme involved in the degradation of xylogalacturonan (xga), a galacturonan backbone heavily substituted with xylose, and which is one important component of the hairy regions of pectin. Activity requires a galacturonic acid backbone substituted with xylose.</text>
</comment>
<dbReference type="InterPro" id="IPR012334">
    <property type="entry name" value="Pectin_lyas_fold"/>
</dbReference>
<keyword evidence="9 14" id="KW-0326">Glycosidase</keyword>
<evidence type="ECO:0000256" key="1">
    <source>
        <dbReference type="ARBA" id="ARBA00004613"/>
    </source>
</evidence>
<evidence type="ECO:0000256" key="6">
    <source>
        <dbReference type="ARBA" id="ARBA00022801"/>
    </source>
</evidence>
<comment type="caution">
    <text evidence="15">The sequence shown here is derived from an EMBL/GenBank/DDBJ whole genome shotgun (WGS) entry which is preliminary data.</text>
</comment>
<evidence type="ECO:0000256" key="8">
    <source>
        <dbReference type="ARBA" id="ARBA00023277"/>
    </source>
</evidence>
<evidence type="ECO:0000256" key="14">
    <source>
        <dbReference type="RuleBase" id="RU361169"/>
    </source>
</evidence>
<sequence>MAKLLSHWSASATEKRADSVLVPRAICTPASGATSGDDAPAIAAAIKSCGAGGTIVLPAGVTYNLKTMLDFAGCVNCDFQIEGLLKASGDTTSWDGVKAMLYVGKIAGVKIRSLTGAGVIDGNGQNSYDRYATDTDFSRPTMLYISGGSNIVLDNFRMKNAPSVFVNLRDATKVATFSNLKLDATSKSTVLPKNTDGFDIGESTYATLTNIAITNQDDCIAFKPGSNHALADGITCTGSHGISVGSLGKENPDTVQNIVARNMVMIDSTKAAGIKTYPPGNGHALSTVSNVTFSGFTVQNCDYAIQIQSCYGETAAYCACNPGKNQLTGITFDDFSGTTSTKYSPTTGMLNCGSAGKCDVKVSKYTVKAGSGTGRVLCTNMPSTLGVTCTAGATG</sequence>
<dbReference type="AlphaFoldDB" id="A0A8H7TGB3"/>
<evidence type="ECO:0000313" key="16">
    <source>
        <dbReference type="Proteomes" id="UP000664132"/>
    </source>
</evidence>
<dbReference type="GO" id="GO:0004650">
    <property type="term" value="F:polygalacturonase activity"/>
    <property type="evidence" value="ECO:0007669"/>
    <property type="project" value="InterPro"/>
</dbReference>
<reference evidence="15" key="1">
    <citation type="submission" date="2021-02" db="EMBL/GenBank/DDBJ databases">
        <title>Genome sequence Cadophora malorum strain M34.</title>
        <authorList>
            <person name="Stefanovic E."/>
            <person name="Vu D."/>
            <person name="Scully C."/>
            <person name="Dijksterhuis J."/>
            <person name="Roader J."/>
            <person name="Houbraken J."/>
        </authorList>
    </citation>
    <scope>NUCLEOTIDE SEQUENCE</scope>
    <source>
        <strain evidence="15">M34</strain>
    </source>
</reference>
<keyword evidence="10" id="KW-0961">Cell wall biogenesis/degradation</keyword>
<evidence type="ECO:0000256" key="2">
    <source>
        <dbReference type="ARBA" id="ARBA00008834"/>
    </source>
</evidence>
<feature type="active site" evidence="13">
    <location>
        <position position="240"/>
    </location>
</feature>
<gene>
    <name evidence="15" type="ORF">IFR04_005832</name>
</gene>
<evidence type="ECO:0000256" key="11">
    <source>
        <dbReference type="ARBA" id="ARBA00023326"/>
    </source>
</evidence>
<keyword evidence="7" id="KW-0325">Glycoprotein</keyword>
<evidence type="ECO:0008006" key="17">
    <source>
        <dbReference type="Google" id="ProtNLM"/>
    </source>
</evidence>
<keyword evidence="5" id="KW-0677">Repeat</keyword>
<dbReference type="EMBL" id="JAFJYH010000072">
    <property type="protein sequence ID" value="KAG4421069.1"/>
    <property type="molecule type" value="Genomic_DNA"/>
</dbReference>
<protein>
    <recommendedName>
        <fullName evidence="17">Glycoside hydrolase family 28 protein</fullName>
    </recommendedName>
</protein>
<evidence type="ECO:0000256" key="7">
    <source>
        <dbReference type="ARBA" id="ARBA00023180"/>
    </source>
</evidence>
<evidence type="ECO:0000256" key="4">
    <source>
        <dbReference type="ARBA" id="ARBA00022729"/>
    </source>
</evidence>
<dbReference type="PANTHER" id="PTHR31736:SF9">
    <property type="entry name" value="ENDO-XYLOGALACTURONAN HYDROLASE A-RELATED"/>
    <property type="match status" value="1"/>
</dbReference>
<proteinExistence type="inferred from homology"/>
<evidence type="ECO:0000256" key="10">
    <source>
        <dbReference type="ARBA" id="ARBA00023316"/>
    </source>
</evidence>
<evidence type="ECO:0000256" key="3">
    <source>
        <dbReference type="ARBA" id="ARBA00022525"/>
    </source>
</evidence>
<name>A0A8H7TGB3_9HELO</name>
<dbReference type="SUPFAM" id="SSF51126">
    <property type="entry name" value="Pectin lyase-like"/>
    <property type="match status" value="1"/>
</dbReference>
<evidence type="ECO:0000256" key="13">
    <source>
        <dbReference type="PROSITE-ProRule" id="PRU10052"/>
    </source>
</evidence>
<evidence type="ECO:0000256" key="12">
    <source>
        <dbReference type="ARBA" id="ARBA00037278"/>
    </source>
</evidence>